<keyword evidence="1" id="KW-0175">Coiled coil</keyword>
<dbReference type="RefSeq" id="WP_143911089.1">
    <property type="nucleotide sequence ID" value="NZ_VLNT01000001.1"/>
</dbReference>
<evidence type="ECO:0000313" key="3">
    <source>
        <dbReference type="EMBL" id="TSD68141.1"/>
    </source>
</evidence>
<name>A0A554SP58_9ACTN</name>
<dbReference type="OrthoDB" id="5197639at2"/>
<keyword evidence="4" id="KW-1185">Reference proteome</keyword>
<dbReference type="Proteomes" id="UP000316988">
    <property type="component" value="Unassembled WGS sequence"/>
</dbReference>
<reference evidence="3 4" key="1">
    <citation type="submission" date="2019-07" db="EMBL/GenBank/DDBJ databases">
        <authorList>
            <person name="Zhao L.H."/>
        </authorList>
    </citation>
    <scope>NUCLEOTIDE SEQUENCE [LARGE SCALE GENOMIC DNA]</scope>
    <source>
        <strain evidence="3 4">Co35</strain>
    </source>
</reference>
<feature type="coiled-coil region" evidence="1">
    <location>
        <begin position="282"/>
        <end position="309"/>
    </location>
</feature>
<comment type="caution">
    <text evidence="3">The sequence shown here is derived from an EMBL/GenBank/DDBJ whole genome shotgun (WGS) entry which is preliminary data.</text>
</comment>
<accession>A0A554SP58</accession>
<dbReference type="AlphaFoldDB" id="A0A554SP58"/>
<sequence>MDSEDPWKRIKPILDRLQREVAELRSTTRALGATAISRGDLTVDQGGNIIIVDGGGLSIADGGGIRVTDSGAIIVSGQGSLEARDGSAIRARYPNGQAAMVFGRLTPEDLYDMGLLLRSPEGEAKMWFARMADETFAFTSVAERNVIGNDSSALTSLRGQEVRLSTPQLSLYELPTTSSAANLHLGTVGGKWTVAYISSSRRYKRDIADLAIDPDAVKRWRPRTWRDKADVDAVGDNAAHHIGYIAEEIADAGTPELVVHDAEGQIDGLAYDRMTVGLHALAMQQEQRIVDLEAENAVLRDRLAAIEARLGMDSEED</sequence>
<proteinExistence type="predicted"/>
<dbReference type="Pfam" id="PF13884">
    <property type="entry name" value="Peptidase_S74"/>
    <property type="match status" value="1"/>
</dbReference>
<dbReference type="PROSITE" id="PS51688">
    <property type="entry name" value="ICA"/>
    <property type="match status" value="1"/>
</dbReference>
<gene>
    <name evidence="3" type="ORF">FNM00_00655</name>
</gene>
<dbReference type="InterPro" id="IPR030392">
    <property type="entry name" value="S74_ICA"/>
</dbReference>
<evidence type="ECO:0000256" key="1">
    <source>
        <dbReference type="SAM" id="Coils"/>
    </source>
</evidence>
<organism evidence="3 4">
    <name type="scientific">Aeromicrobium piscarium</name>
    <dbReference type="NCBI Taxonomy" id="2590901"/>
    <lineage>
        <taxon>Bacteria</taxon>
        <taxon>Bacillati</taxon>
        <taxon>Actinomycetota</taxon>
        <taxon>Actinomycetes</taxon>
        <taxon>Propionibacteriales</taxon>
        <taxon>Nocardioidaceae</taxon>
        <taxon>Aeromicrobium</taxon>
    </lineage>
</organism>
<evidence type="ECO:0000313" key="4">
    <source>
        <dbReference type="Proteomes" id="UP000316988"/>
    </source>
</evidence>
<dbReference type="EMBL" id="VLNT01000001">
    <property type="protein sequence ID" value="TSD68141.1"/>
    <property type="molecule type" value="Genomic_DNA"/>
</dbReference>
<evidence type="ECO:0000259" key="2">
    <source>
        <dbReference type="PROSITE" id="PS51688"/>
    </source>
</evidence>
<protein>
    <submittedName>
        <fullName evidence="3">Tail fiber domain-containing protein</fullName>
    </submittedName>
</protein>
<feature type="domain" description="Peptidase S74" evidence="2">
    <location>
        <begin position="199"/>
        <end position="296"/>
    </location>
</feature>